<dbReference type="PRINTS" id="PR01040">
    <property type="entry name" value="TRNASYNTHTYR"/>
</dbReference>
<dbReference type="InterPro" id="IPR002307">
    <property type="entry name" value="Tyr-tRNA-ligase"/>
</dbReference>
<dbReference type="PANTHER" id="PTHR46264">
    <property type="entry name" value="TYROSINE-TRNA LIGASE"/>
    <property type="match status" value="1"/>
</dbReference>
<reference evidence="15" key="1">
    <citation type="submission" date="2011-07" db="EMBL/GenBank/DDBJ databases">
        <authorList>
            <consortium name="Caenorhabditis brenneri Sequencing and Analysis Consortium"/>
            <person name="Wilson R.K."/>
        </authorList>
    </citation>
    <scope>NUCLEOTIDE SEQUENCE [LARGE SCALE GENOMIC DNA]</scope>
    <source>
        <strain evidence="15">PB2801</strain>
    </source>
</reference>
<dbReference type="HOGENOM" id="CLU_390446_0_0_1"/>
<dbReference type="PANTHER" id="PTHR46264:SF4">
    <property type="entry name" value="TYROSINE--TRNA LIGASE, CYTOPLASMIC"/>
    <property type="match status" value="1"/>
</dbReference>
<evidence type="ECO:0000256" key="7">
    <source>
        <dbReference type="ARBA" id="ARBA00022840"/>
    </source>
</evidence>
<dbReference type="Gene3D" id="3.40.50.620">
    <property type="entry name" value="HUPs"/>
    <property type="match status" value="2"/>
</dbReference>
<comment type="catalytic activity">
    <reaction evidence="11 12">
        <text>tRNA(Tyr) + L-tyrosine + ATP = L-tyrosyl-tRNA(Tyr) + AMP + diphosphate + H(+)</text>
        <dbReference type="Rhea" id="RHEA:10220"/>
        <dbReference type="Rhea" id="RHEA-COMP:9706"/>
        <dbReference type="Rhea" id="RHEA-COMP:9707"/>
        <dbReference type="ChEBI" id="CHEBI:15378"/>
        <dbReference type="ChEBI" id="CHEBI:30616"/>
        <dbReference type="ChEBI" id="CHEBI:33019"/>
        <dbReference type="ChEBI" id="CHEBI:58315"/>
        <dbReference type="ChEBI" id="CHEBI:78442"/>
        <dbReference type="ChEBI" id="CHEBI:78536"/>
        <dbReference type="ChEBI" id="CHEBI:456215"/>
        <dbReference type="EC" id="6.1.1.1"/>
    </reaction>
</comment>
<feature type="region of interest" description="Disordered" evidence="13">
    <location>
        <begin position="348"/>
        <end position="369"/>
    </location>
</feature>
<evidence type="ECO:0000256" key="8">
    <source>
        <dbReference type="ARBA" id="ARBA00022917"/>
    </source>
</evidence>
<dbReference type="InParanoid" id="G0MJI9"/>
<evidence type="ECO:0000256" key="5">
    <source>
        <dbReference type="ARBA" id="ARBA00022598"/>
    </source>
</evidence>
<keyword evidence="9 12" id="KW-0030">Aminoacyl-tRNA synthetase</keyword>
<dbReference type="SUPFAM" id="SSF52374">
    <property type="entry name" value="Nucleotidylyl transferase"/>
    <property type="match status" value="2"/>
</dbReference>
<dbReference type="FunFam" id="3.40.50.620:FF:000040">
    <property type="entry name" value="Tyrosine--tRNA ligase"/>
    <property type="match status" value="1"/>
</dbReference>
<evidence type="ECO:0000256" key="10">
    <source>
        <dbReference type="ARBA" id="ARBA00033323"/>
    </source>
</evidence>
<name>G0MJI9_CAEBE</name>
<dbReference type="InterPro" id="IPR014729">
    <property type="entry name" value="Rossmann-like_a/b/a_fold"/>
</dbReference>
<gene>
    <name evidence="14" type="ORF">CAEBREN_23930</name>
</gene>
<organism evidence="15">
    <name type="scientific">Caenorhabditis brenneri</name>
    <name type="common">Nematode worm</name>
    <dbReference type="NCBI Taxonomy" id="135651"/>
    <lineage>
        <taxon>Eukaryota</taxon>
        <taxon>Metazoa</taxon>
        <taxon>Ecdysozoa</taxon>
        <taxon>Nematoda</taxon>
        <taxon>Chromadorea</taxon>
        <taxon>Rhabditida</taxon>
        <taxon>Rhabditina</taxon>
        <taxon>Rhabditomorpha</taxon>
        <taxon>Rhabditoidea</taxon>
        <taxon>Rhabditidae</taxon>
        <taxon>Peloderinae</taxon>
        <taxon>Caenorhabditis</taxon>
    </lineage>
</organism>
<dbReference type="OMA" id="GKRFHLM"/>
<keyword evidence="4" id="KW-0963">Cytoplasm</keyword>
<dbReference type="GO" id="GO:0006437">
    <property type="term" value="P:tyrosyl-tRNA aminoacylation"/>
    <property type="evidence" value="ECO:0007669"/>
    <property type="project" value="InterPro"/>
</dbReference>
<dbReference type="GO" id="GO:0005737">
    <property type="term" value="C:cytoplasm"/>
    <property type="evidence" value="ECO:0007669"/>
    <property type="project" value="UniProtKB-SubCell"/>
</dbReference>
<evidence type="ECO:0000256" key="3">
    <source>
        <dbReference type="ARBA" id="ARBA00013160"/>
    </source>
</evidence>
<dbReference type="EC" id="6.1.1.1" evidence="3 12"/>
<keyword evidence="5 12" id="KW-0436">Ligase</keyword>
<proteinExistence type="inferred from homology"/>
<evidence type="ECO:0000313" key="14">
    <source>
        <dbReference type="EMBL" id="EGT32507.1"/>
    </source>
</evidence>
<dbReference type="STRING" id="135651.G0MJI9"/>
<evidence type="ECO:0000256" key="11">
    <source>
        <dbReference type="ARBA" id="ARBA00048248"/>
    </source>
</evidence>
<feature type="compositionally biased region" description="Basic and acidic residues" evidence="13">
    <location>
        <begin position="348"/>
        <end position="357"/>
    </location>
</feature>
<dbReference type="GO" id="GO:0004831">
    <property type="term" value="F:tyrosine-tRNA ligase activity"/>
    <property type="evidence" value="ECO:0007669"/>
    <property type="project" value="UniProtKB-EC"/>
</dbReference>
<dbReference type="eggNOG" id="KOG2144">
    <property type="taxonomic scope" value="Eukaryota"/>
</dbReference>
<dbReference type="Pfam" id="PF00579">
    <property type="entry name" value="tRNA-synt_1b"/>
    <property type="match status" value="2"/>
</dbReference>
<dbReference type="GO" id="GO:0005524">
    <property type="term" value="F:ATP binding"/>
    <property type="evidence" value="ECO:0007669"/>
    <property type="project" value="UniProtKB-KW"/>
</dbReference>
<evidence type="ECO:0000256" key="6">
    <source>
        <dbReference type="ARBA" id="ARBA00022741"/>
    </source>
</evidence>
<evidence type="ECO:0000256" key="4">
    <source>
        <dbReference type="ARBA" id="ARBA00022490"/>
    </source>
</evidence>
<evidence type="ECO:0000256" key="9">
    <source>
        <dbReference type="ARBA" id="ARBA00023146"/>
    </source>
</evidence>
<dbReference type="EMBL" id="GL379797">
    <property type="protein sequence ID" value="EGT32507.1"/>
    <property type="molecule type" value="Genomic_DNA"/>
</dbReference>
<evidence type="ECO:0000256" key="1">
    <source>
        <dbReference type="ARBA" id="ARBA00004496"/>
    </source>
</evidence>
<dbReference type="NCBIfam" id="TIGR00234">
    <property type="entry name" value="tyrS"/>
    <property type="match status" value="1"/>
</dbReference>
<comment type="subcellular location">
    <subcellularLocation>
        <location evidence="1">Cytoplasm</location>
    </subcellularLocation>
</comment>
<dbReference type="Proteomes" id="UP000008068">
    <property type="component" value="Unassembled WGS sequence"/>
</dbReference>
<dbReference type="OrthoDB" id="197206at2759"/>
<sequence>MSTEAAPKVEEISEKTKEARDLILRNLQESLGVDKLTKQLETEGKVVHVYWGTATTGKPHIGYYVPMRKIADFLKAGLKVTILFADLHAYLDNMKSSWELLKFRVIYYECVIKAMLQSLDVPIEKLYFKKGTEYQLSREYTDDVLRLTTQVSQRDALRAGAEVVKQVESPLLSGLLYPLLQALDEQYLKVDGQFGGVDQRKIFILAEEQLPKLKLGKRWHLMNPMVPGLTGSKMSSSEEDSKIDILDPPERVRSKIMGATCSREQLDNGVLAFYNFVLFPIVSPEAIKISNQQFFDFDSLKQAYLDGKLDENALKTVLFDSLDNLLAKVRNTCDNDVVKEAKEKGYATAVETEKTPAPEDPTPSLSAEQQSWKSLIENGSEILSGAELDRALSTVSSSNPLHVMFVAHGKGKFHLGFVAPLLKIKALKEAGIPVKGTVLVSDIEAFLDNEKVAWGAVQARAVYYKEMFLSLIKQLKLEDVVKIQVAADHEKYFDKDYVLDFYKMASAVTRDETTTCEGSALSGNLVPLIYSLNGHIHRPDVLIIGNDSKNIAELSARLLRSFGYPAIAHIAIPTIPGCNGQKMSCSALDFLLDPLDTPKQTKTKIAKSFCESGNLDGNVAMQLAELVVFPLLNGTPLSIQRAPDNGGDISVKNYKELEHEFVTGTNNIQLHPADLKNSVVEAINGLFNGIRADFADKARLKLVADAFSTSKGKKK</sequence>
<keyword evidence="8 12" id="KW-0648">Protein biosynthesis</keyword>
<evidence type="ECO:0000313" key="15">
    <source>
        <dbReference type="Proteomes" id="UP000008068"/>
    </source>
</evidence>
<dbReference type="FunCoup" id="G0MJI9">
    <property type="interactions" value="237"/>
</dbReference>
<dbReference type="AlphaFoldDB" id="G0MJI9"/>
<evidence type="ECO:0000256" key="2">
    <source>
        <dbReference type="ARBA" id="ARBA00005594"/>
    </source>
</evidence>
<keyword evidence="7 12" id="KW-0067">ATP-binding</keyword>
<keyword evidence="6 12" id="KW-0547">Nucleotide-binding</keyword>
<dbReference type="Gene3D" id="1.10.240.10">
    <property type="entry name" value="Tyrosyl-Transfer RNA Synthetase"/>
    <property type="match status" value="2"/>
</dbReference>
<keyword evidence="15" id="KW-1185">Reference proteome</keyword>
<dbReference type="FunFam" id="1.10.240.10:FF:000011">
    <property type="entry name" value="Tyrosine--tRNA ligase"/>
    <property type="match status" value="2"/>
</dbReference>
<comment type="similarity">
    <text evidence="2 12">Belongs to the class-I aminoacyl-tRNA synthetase family.</text>
</comment>
<accession>G0MJI9</accession>
<protein>
    <recommendedName>
        <fullName evidence="3 12">Tyrosine--tRNA ligase</fullName>
        <ecNumber evidence="3 12">6.1.1.1</ecNumber>
    </recommendedName>
    <alternativeName>
        <fullName evidence="10 12">Tyrosyl-tRNA synthetase</fullName>
    </alternativeName>
</protein>
<dbReference type="InterPro" id="IPR050489">
    <property type="entry name" value="Tyr-tRNA_synthase"/>
</dbReference>
<evidence type="ECO:0000256" key="13">
    <source>
        <dbReference type="SAM" id="MobiDB-lite"/>
    </source>
</evidence>
<dbReference type="NCBIfam" id="NF006330">
    <property type="entry name" value="PRK08560.1"/>
    <property type="match status" value="1"/>
</dbReference>
<dbReference type="InterPro" id="IPR002305">
    <property type="entry name" value="aa-tRNA-synth_Ic"/>
</dbReference>
<evidence type="ECO:0000256" key="12">
    <source>
        <dbReference type="RuleBase" id="RU361234"/>
    </source>
</evidence>